<evidence type="ECO:0000313" key="1">
    <source>
        <dbReference type="EMBL" id="RGZ74302.1"/>
    </source>
</evidence>
<dbReference type="Proteomes" id="UP000283431">
    <property type="component" value="Unassembled WGS sequence"/>
</dbReference>
<reference evidence="1 2" key="1">
    <citation type="submission" date="2018-08" db="EMBL/GenBank/DDBJ databases">
        <title>A genome reference for cultivated species of the human gut microbiota.</title>
        <authorList>
            <person name="Zou Y."/>
            <person name="Xue W."/>
            <person name="Luo G."/>
        </authorList>
    </citation>
    <scope>NUCLEOTIDE SEQUENCE [LARGE SCALE GENOMIC DNA]</scope>
    <source>
        <strain evidence="1 2">AM48-7</strain>
    </source>
</reference>
<dbReference type="SUPFAM" id="SSF56672">
    <property type="entry name" value="DNA/RNA polymerases"/>
    <property type="match status" value="1"/>
</dbReference>
<comment type="caution">
    <text evidence="1">The sequence shown here is derived from an EMBL/GenBank/DDBJ whole genome shotgun (WGS) entry which is preliminary data.</text>
</comment>
<evidence type="ECO:0008006" key="3">
    <source>
        <dbReference type="Google" id="ProtNLM"/>
    </source>
</evidence>
<protein>
    <recommendedName>
        <fullName evidence="3">DNA-directed DNA polymerase</fullName>
    </recommendedName>
</protein>
<gene>
    <name evidence="1" type="ORF">DW975_12040</name>
</gene>
<proteinExistence type="predicted"/>
<sequence>MILMEQNYNALPYEKVVQTKLKGTDVYKRYVDITDNKNIDYSDIFENLESIKAIRKKDSALVISFDTKKQSVFDKTGNMLTRKIISYCFSVLMPDGIKAMQILFINNPDKDIRLSVSECLSFVLHFCYESGQFNTLYYSNKFRLTYYDNKSNEMLIKRFNTLKDVKTFTNEHNIDGLIFKSDRSHVSAEKAKKLTALKTNVCLLGHASIKDITAFSDRWDYRFLNGLNSLQGGIVTLNSNGGRAMNLGVKDYEKNYYEYPISYVLRDSECYSPNGDKTLNPMKKCLKLDTYNKEYKYIDECALDIYNENFDKFCTYASQDSLISLIYTAKIWGVNKSMPVSITSASATYLYDKILEYFKINGKTSKEIEKAFKHKYEGFNAQTRLEMTSSGNAKSVSYYNKTYDADKIDRLGQKSYIGGYNICTYPGVFSNVTYDFDLINAYPTALCLIPDIEWDNPINKEILEQNVTLDFFDNINDVVFGEVDFEFPATVKYPNIPVRVDDSIEFPRKGTHVCATGSAIYLALQLGAKVYAHDLIKANVLYNDDGTRSMCLRCACKQLVNDRETCKNEYGKKSLQEIIIKLLNNGGYGKVGQCVTDKGECASVNAADDMRPSIITSKYRAAMVTGLVRDYIIAIANQLNDRGYNFYSATTDGFISDVPFEVLESLDAYGFTDLFKEARMYLTGNSAVWSEKHKQDSLLLNFTTRGNVGFGEHKDDDKCVCAHAGFKTGEPEDSYSDRLSLFKIVVTRTDKPKYIYDLWSNLKDVIKKKNDFTITKCSKSANFNFDLKRKPIFETMYEVKGTYDGIIYKYAVFDTEPYRDVEEYKLYKEIGKTFDCLRTVEDWNKFQMRLRLKLAGTTLNITDFEWTKLLSVVRLYNQGKVSIPALDECKTIKEKVFAINIFNHSDRIFTGTNWKSCARTDRINQILPYEDIKELLDSIDAKFIDTEEHSGN</sequence>
<dbReference type="EMBL" id="QSEN01000025">
    <property type="protein sequence ID" value="RGZ74302.1"/>
    <property type="molecule type" value="Genomic_DNA"/>
</dbReference>
<name>A0A413PE45_9FIRM</name>
<accession>A0A413PE45</accession>
<dbReference type="AlphaFoldDB" id="A0A413PE45"/>
<dbReference type="InterPro" id="IPR043502">
    <property type="entry name" value="DNA/RNA_pol_sf"/>
</dbReference>
<evidence type="ECO:0000313" key="2">
    <source>
        <dbReference type="Proteomes" id="UP000283431"/>
    </source>
</evidence>
<organism evidence="1 2">
    <name type="scientific">Agathobacter rectalis</name>
    <dbReference type="NCBI Taxonomy" id="39491"/>
    <lineage>
        <taxon>Bacteria</taxon>
        <taxon>Bacillati</taxon>
        <taxon>Bacillota</taxon>
        <taxon>Clostridia</taxon>
        <taxon>Lachnospirales</taxon>
        <taxon>Lachnospiraceae</taxon>
        <taxon>Agathobacter</taxon>
    </lineage>
</organism>